<dbReference type="InterPro" id="IPR017856">
    <property type="entry name" value="Integrase-like_N"/>
</dbReference>
<dbReference type="SUPFAM" id="SSF75625">
    <property type="entry name" value="YebC-like"/>
    <property type="match status" value="1"/>
</dbReference>
<protein>
    <submittedName>
        <fullName evidence="4">DUF28-domain-containing protein</fullName>
    </submittedName>
</protein>
<dbReference type="InterPro" id="IPR002876">
    <property type="entry name" value="Transcrip_reg_TACO1-like"/>
</dbReference>
<dbReference type="InterPro" id="IPR026564">
    <property type="entry name" value="Transcrip_reg_TACO1-like_dom3"/>
</dbReference>
<dbReference type="GO" id="GO:0005739">
    <property type="term" value="C:mitochondrion"/>
    <property type="evidence" value="ECO:0007669"/>
    <property type="project" value="TreeGrafter"/>
</dbReference>
<proteinExistence type="inferred from homology"/>
<accession>A0AAD6UIM7</accession>
<dbReference type="Pfam" id="PF20772">
    <property type="entry name" value="TACO1_YebC_N"/>
    <property type="match status" value="1"/>
</dbReference>
<feature type="domain" description="TACO1/YebC-like N-terminal" evidence="3">
    <location>
        <begin position="28"/>
        <end position="96"/>
    </location>
</feature>
<dbReference type="PANTHER" id="PTHR12532:SF0">
    <property type="entry name" value="TRANSLATIONAL ACTIVATOR OF CYTOCHROME C OXIDASE 1"/>
    <property type="match status" value="1"/>
</dbReference>
<evidence type="ECO:0000313" key="4">
    <source>
        <dbReference type="EMBL" id="KAJ7098118.1"/>
    </source>
</evidence>
<dbReference type="Gene3D" id="1.10.10.200">
    <property type="match status" value="1"/>
</dbReference>
<dbReference type="Pfam" id="PF01709">
    <property type="entry name" value="Transcrip_reg"/>
    <property type="match status" value="1"/>
</dbReference>
<dbReference type="Proteomes" id="UP001222325">
    <property type="component" value="Unassembled WGS sequence"/>
</dbReference>
<evidence type="ECO:0000256" key="1">
    <source>
        <dbReference type="ARBA" id="ARBA00008724"/>
    </source>
</evidence>
<evidence type="ECO:0000259" key="3">
    <source>
        <dbReference type="Pfam" id="PF20772"/>
    </source>
</evidence>
<dbReference type="AlphaFoldDB" id="A0AAD6UIM7"/>
<keyword evidence="5" id="KW-1185">Reference proteome</keyword>
<name>A0AAD6UIM7_9AGAR</name>
<dbReference type="Gene3D" id="3.30.70.980">
    <property type="match status" value="2"/>
</dbReference>
<dbReference type="InterPro" id="IPR029072">
    <property type="entry name" value="YebC-like"/>
</dbReference>
<reference evidence="4" key="1">
    <citation type="submission" date="2023-03" db="EMBL/GenBank/DDBJ databases">
        <title>Massive genome expansion in bonnet fungi (Mycena s.s.) driven by repeated elements and novel gene families across ecological guilds.</title>
        <authorList>
            <consortium name="Lawrence Berkeley National Laboratory"/>
            <person name="Harder C.B."/>
            <person name="Miyauchi S."/>
            <person name="Viragh M."/>
            <person name="Kuo A."/>
            <person name="Thoen E."/>
            <person name="Andreopoulos B."/>
            <person name="Lu D."/>
            <person name="Skrede I."/>
            <person name="Drula E."/>
            <person name="Henrissat B."/>
            <person name="Morin E."/>
            <person name="Kohler A."/>
            <person name="Barry K."/>
            <person name="LaButti K."/>
            <person name="Morin E."/>
            <person name="Salamov A."/>
            <person name="Lipzen A."/>
            <person name="Mereny Z."/>
            <person name="Hegedus B."/>
            <person name="Baldrian P."/>
            <person name="Stursova M."/>
            <person name="Weitz H."/>
            <person name="Taylor A."/>
            <person name="Grigoriev I.V."/>
            <person name="Nagy L.G."/>
            <person name="Martin F."/>
            <person name="Kauserud H."/>
        </authorList>
    </citation>
    <scope>NUCLEOTIDE SEQUENCE</scope>
    <source>
        <strain evidence="4">CBHHK173m</strain>
    </source>
</reference>
<dbReference type="EMBL" id="JARJCN010000009">
    <property type="protein sequence ID" value="KAJ7098118.1"/>
    <property type="molecule type" value="Genomic_DNA"/>
</dbReference>
<evidence type="ECO:0000259" key="2">
    <source>
        <dbReference type="Pfam" id="PF01709"/>
    </source>
</evidence>
<feature type="domain" description="TACO1/YebC-like second and third" evidence="2">
    <location>
        <begin position="104"/>
        <end position="269"/>
    </location>
</feature>
<organism evidence="4 5">
    <name type="scientific">Mycena belliarum</name>
    <dbReference type="NCBI Taxonomy" id="1033014"/>
    <lineage>
        <taxon>Eukaryota</taxon>
        <taxon>Fungi</taxon>
        <taxon>Dikarya</taxon>
        <taxon>Basidiomycota</taxon>
        <taxon>Agaricomycotina</taxon>
        <taxon>Agaricomycetes</taxon>
        <taxon>Agaricomycetidae</taxon>
        <taxon>Agaricales</taxon>
        <taxon>Marasmiineae</taxon>
        <taxon>Mycenaceae</taxon>
        <taxon>Mycena</taxon>
    </lineage>
</organism>
<dbReference type="InterPro" id="IPR049083">
    <property type="entry name" value="TACO1_YebC_N"/>
</dbReference>
<evidence type="ECO:0000313" key="5">
    <source>
        <dbReference type="Proteomes" id="UP001222325"/>
    </source>
</evidence>
<gene>
    <name evidence="4" type="ORF">B0H15DRAFT_773221</name>
</gene>
<comment type="caution">
    <text evidence="4">The sequence shown here is derived from an EMBL/GenBank/DDBJ whole genome shotgun (WGS) entry which is preliminary data.</text>
</comment>
<sequence>MLRSPNIHIVAFSRRSFCSSQLVLSGHNKWSKIKEKKGVNDAKKNLAYTKASRDIITAVRLGGSADPDKNSTLAAVLRRLKDVPKENIQNALDKAARRRDQRGEDVIYEALAFNTVGLVIECTTDNGTRTFAKIREILNNHGARLAPVRFMFDRKGVVKVLSSKEHDDHEARLEALIETALNNGAEDLDELGSSDTEVEMQFTCAPESLGQLTAALTEPGVCDTLLASENIFSPIDIDDAAPEDPEMEAKISQLVKEIEENEDTKRVWLSWSP</sequence>
<dbReference type="PANTHER" id="PTHR12532">
    <property type="entry name" value="TRANSLATIONAL ACTIVATOR OF CYTOCHROME C OXIDASE 1"/>
    <property type="match status" value="1"/>
</dbReference>
<dbReference type="InterPro" id="IPR048300">
    <property type="entry name" value="TACO1_YebC-like_2nd/3rd_dom"/>
</dbReference>
<comment type="similarity">
    <text evidence="1">Belongs to the TACO1 family.</text>
</comment>